<dbReference type="Pfam" id="PF05182">
    <property type="entry name" value="Fip1"/>
    <property type="match status" value="1"/>
</dbReference>
<protein>
    <recommendedName>
        <fullName evidence="6">Pre-mRNA polyadenylation factor Fip1 domain-containing protein</fullName>
    </recommendedName>
</protein>
<keyword evidence="4" id="KW-0539">Nucleus</keyword>
<dbReference type="EMBL" id="JBBPBM010000132">
    <property type="protein sequence ID" value="KAK8504999.1"/>
    <property type="molecule type" value="Genomic_DNA"/>
</dbReference>
<evidence type="ECO:0000259" key="6">
    <source>
        <dbReference type="Pfam" id="PF05182"/>
    </source>
</evidence>
<evidence type="ECO:0000313" key="8">
    <source>
        <dbReference type="Proteomes" id="UP001472677"/>
    </source>
</evidence>
<feature type="region of interest" description="Disordered" evidence="5">
    <location>
        <begin position="454"/>
        <end position="551"/>
    </location>
</feature>
<feature type="region of interest" description="Disordered" evidence="5">
    <location>
        <begin position="1029"/>
        <end position="1060"/>
    </location>
</feature>
<comment type="subcellular location">
    <subcellularLocation>
        <location evidence="1">Nucleus</location>
    </subcellularLocation>
</comment>
<dbReference type="PANTHER" id="PTHR36884">
    <property type="entry name" value="FIP1[III]-LIKE PROTEIN"/>
    <property type="match status" value="1"/>
</dbReference>
<keyword evidence="8" id="KW-1185">Reference proteome</keyword>
<feature type="compositionally biased region" description="Basic and acidic residues" evidence="5">
    <location>
        <begin position="526"/>
        <end position="551"/>
    </location>
</feature>
<feature type="region of interest" description="Disordered" evidence="5">
    <location>
        <begin position="411"/>
        <end position="439"/>
    </location>
</feature>
<dbReference type="PANTHER" id="PTHR36884:SF4">
    <property type="entry name" value="FIP1[III]-LIKE PROTEIN"/>
    <property type="match status" value="1"/>
</dbReference>
<evidence type="ECO:0000256" key="5">
    <source>
        <dbReference type="SAM" id="MobiDB-lite"/>
    </source>
</evidence>
<keyword evidence="3" id="KW-0507">mRNA processing</keyword>
<dbReference type="Proteomes" id="UP001472677">
    <property type="component" value="Unassembled WGS sequence"/>
</dbReference>
<sequence length="1261" mass="144700">MESTEDDFGDLYADVQVKATAAIGGLLIEPEENSPSNGSKSTEEDEKFVADSVMDDSDSEDDLNNVLNDDDCEKFTVTGARSRSHSGGYDENENGDFGPEGTGLDKIPRRVEPVSDGSELNPSGNGVERSGTKIELNSHSKYARPHGSSFPSNTRVNVFSGMSSFSSMSRRGVREDDVYDQKMVGSMESLPHQFGYGFSLPWYRTILDVNIDAFEEKPWRRPGTDITDFFNFGFNEDSWKEYRSSLEKFRQQLSGQARIPSHYSSNFDQAAEAEDGHERVTREAMTEDVAKVDSSGRCADRGEMLLQLPKGRAIQVEDSINDRQPSMDIRRPRFQDSDVIIQIPVQDSTVDSSNFAKEEVGHGSKCEVLEAEKLDQDDRDICFSVSASSDELKGEHCARVINVSTSSLGRSLRASNQTSLETGDHSKVNGSDMNGKCHPNKEVCISEETAEAVETKNKGNEVAFRNTHRPDNCIPEAEPSLDNRSHFSPTFSFSENNSEERSEASVETQSPLRRESLGSGTGSQKSVDDHKSSRSDNHKIKSDREKFSVHTIPLRDKQKNGSWRHRHYVKERILVESDDEYDTYQLSDAEGDWKRCRGHGYPTEEEWKHHRGRPYGVINQKIYPENCYEASHSSNARKLYYKDYSSVDHGKQKERSEDLVYHDKESSLYYRDKEPYVNCSKRFTDSHLSAFDRKAYLHIRDDSDQFYRRNWNEKEFYHERQAYIAKEDDMDEFLYHGGRSPARKSLVPHTYGESGSLISRYSPDIQWRRGNNRLQFRKKSNHGDCPLDCKHEDEWLKQKYGRSISFTHSERGMVEPYERCRPPIRREVKVSGRKGRYVDCAYFHLDGSGPTESEDEYQRHTHSRSLALATDRELSTHNRRRWFNTVSSRNVESDFNPIGRCHRRQRLVYHEEDLDGARFSSYNYTDDYDLQNDNQVQSPGRGRSKRSRLLHWRDDKLLVNDRLFAQAVSFSCEKSSKHDLIHARHGSLRGEMLLNDSMLEHHGYEMISEGKTATFHKRKSFFRYRGELKQEVPKDRDPDDLNVGEGKSSGRHTDSRSTVCSGRLEKMGSEHPMEQKSVREFNDSFGSKAVNMDLPNTDGSRNKEKQFGKFSVTECNKDLDIEEGQIINEEQSVEDTDLETENASEAMMQSNKVKVKTLPVDNASEKNRGVGECGNKRILETLAKMEKRRERFKDPITIKREPDKTSAPQVELVFQINETKKQRPARKRQWGINFRSIKVFILLSEDQVLSMDFADDNVMFL</sequence>
<reference evidence="7 8" key="1">
    <citation type="journal article" date="2024" name="G3 (Bethesda)">
        <title>Genome assembly of Hibiscus sabdariffa L. provides insights into metabolisms of medicinal natural products.</title>
        <authorList>
            <person name="Kim T."/>
        </authorList>
    </citation>
    <scope>NUCLEOTIDE SEQUENCE [LARGE SCALE GENOMIC DNA]</scope>
    <source>
        <strain evidence="7">TK-2024</strain>
        <tissue evidence="7">Old leaves</tissue>
    </source>
</reference>
<comment type="similarity">
    <text evidence="2">Belongs to the FIP1 family.</text>
</comment>
<evidence type="ECO:0000256" key="3">
    <source>
        <dbReference type="ARBA" id="ARBA00022664"/>
    </source>
</evidence>
<feature type="compositionally biased region" description="Polar residues" evidence="5">
    <location>
        <begin position="411"/>
        <end position="421"/>
    </location>
</feature>
<evidence type="ECO:0000256" key="1">
    <source>
        <dbReference type="ARBA" id="ARBA00004123"/>
    </source>
</evidence>
<feature type="compositionally biased region" description="Acidic residues" evidence="5">
    <location>
        <begin position="53"/>
        <end position="72"/>
    </location>
</feature>
<proteinExistence type="inferred from homology"/>
<evidence type="ECO:0000256" key="2">
    <source>
        <dbReference type="ARBA" id="ARBA00007459"/>
    </source>
</evidence>
<feature type="compositionally biased region" description="Basic and acidic residues" evidence="5">
    <location>
        <begin position="1029"/>
        <end position="1039"/>
    </location>
</feature>
<name>A0ABR2BCZ2_9ROSI</name>
<evidence type="ECO:0000256" key="4">
    <source>
        <dbReference type="ARBA" id="ARBA00023242"/>
    </source>
</evidence>
<dbReference type="InterPro" id="IPR044976">
    <property type="entry name" value="FIPS5/FIPS3-like"/>
</dbReference>
<gene>
    <name evidence="7" type="ORF">V6N12_032957</name>
</gene>
<evidence type="ECO:0000313" key="7">
    <source>
        <dbReference type="EMBL" id="KAK8504999.1"/>
    </source>
</evidence>
<comment type="caution">
    <text evidence="7">The sequence shown here is derived from an EMBL/GenBank/DDBJ whole genome shotgun (WGS) entry which is preliminary data.</text>
</comment>
<feature type="domain" description="Pre-mRNA polyadenylation factor Fip1" evidence="6">
    <location>
        <begin position="208"/>
        <end position="250"/>
    </location>
</feature>
<organism evidence="7 8">
    <name type="scientific">Hibiscus sabdariffa</name>
    <name type="common">roselle</name>
    <dbReference type="NCBI Taxonomy" id="183260"/>
    <lineage>
        <taxon>Eukaryota</taxon>
        <taxon>Viridiplantae</taxon>
        <taxon>Streptophyta</taxon>
        <taxon>Embryophyta</taxon>
        <taxon>Tracheophyta</taxon>
        <taxon>Spermatophyta</taxon>
        <taxon>Magnoliopsida</taxon>
        <taxon>eudicotyledons</taxon>
        <taxon>Gunneridae</taxon>
        <taxon>Pentapetalae</taxon>
        <taxon>rosids</taxon>
        <taxon>malvids</taxon>
        <taxon>Malvales</taxon>
        <taxon>Malvaceae</taxon>
        <taxon>Malvoideae</taxon>
        <taxon>Hibiscus</taxon>
    </lineage>
</organism>
<dbReference type="InterPro" id="IPR007854">
    <property type="entry name" value="Fip1_dom"/>
</dbReference>
<feature type="region of interest" description="Disordered" evidence="5">
    <location>
        <begin position="25"/>
        <end position="131"/>
    </location>
</feature>
<accession>A0ABR2BCZ2</accession>